<evidence type="ECO:0000313" key="3">
    <source>
        <dbReference type="EMBL" id="NHO32817.1"/>
    </source>
</evidence>
<keyword evidence="4" id="KW-1185">Reference proteome</keyword>
<keyword evidence="2" id="KW-0472">Membrane</keyword>
<dbReference type="InterPro" id="IPR012902">
    <property type="entry name" value="N_methyl_site"/>
</dbReference>
<organism evidence="3 4">
    <name type="scientific">Acetobacter fallax</name>
    <dbReference type="NCBI Taxonomy" id="1737473"/>
    <lineage>
        <taxon>Bacteria</taxon>
        <taxon>Pseudomonadati</taxon>
        <taxon>Pseudomonadota</taxon>
        <taxon>Alphaproteobacteria</taxon>
        <taxon>Acetobacterales</taxon>
        <taxon>Acetobacteraceae</taxon>
        <taxon>Acetobacter</taxon>
    </lineage>
</organism>
<proteinExistence type="predicted"/>
<evidence type="ECO:0000313" key="4">
    <source>
        <dbReference type="Proteomes" id="UP000615326"/>
    </source>
</evidence>
<dbReference type="Pfam" id="PF07963">
    <property type="entry name" value="N_methyl"/>
    <property type="match status" value="1"/>
</dbReference>
<name>A0ABX0KAN2_9PROT</name>
<dbReference type="PROSITE" id="PS00409">
    <property type="entry name" value="PROKAR_NTER_METHYL"/>
    <property type="match status" value="1"/>
</dbReference>
<gene>
    <name evidence="3" type="ORF">GOB84_09645</name>
</gene>
<dbReference type="NCBIfam" id="TIGR02532">
    <property type="entry name" value="IV_pilin_GFxxxE"/>
    <property type="match status" value="1"/>
</dbReference>
<keyword evidence="2" id="KW-0812">Transmembrane</keyword>
<feature type="transmembrane region" description="Helical" evidence="2">
    <location>
        <begin position="32"/>
        <end position="55"/>
    </location>
</feature>
<protein>
    <submittedName>
        <fullName evidence="3">Prepilin-type N-terminal cleavage/methylation domain-containing protein</fullName>
    </submittedName>
</protein>
<dbReference type="Proteomes" id="UP000615326">
    <property type="component" value="Unassembled WGS sequence"/>
</dbReference>
<feature type="region of interest" description="Disordered" evidence="1">
    <location>
        <begin position="1"/>
        <end position="25"/>
    </location>
</feature>
<comment type="caution">
    <text evidence="3">The sequence shown here is derived from an EMBL/GenBank/DDBJ whole genome shotgun (WGS) entry which is preliminary data.</text>
</comment>
<evidence type="ECO:0000256" key="1">
    <source>
        <dbReference type="SAM" id="MobiDB-lite"/>
    </source>
</evidence>
<reference evidence="3 4" key="1">
    <citation type="journal article" date="2020" name="Int. J. Syst. Evol. Microbiol.">
        <title>Novel acetic acid bacteria from cider fermentations: Acetobacter conturbans sp. nov. and Acetobacter fallax sp. nov.</title>
        <authorList>
            <person name="Sombolestani A.S."/>
            <person name="Cleenwerck I."/>
            <person name="Cnockaert M."/>
            <person name="Borremans W."/>
            <person name="Wieme A.D."/>
            <person name="De Vuyst L."/>
            <person name="Vandamme P."/>
        </authorList>
    </citation>
    <scope>NUCLEOTIDE SEQUENCE [LARGE SCALE GENOMIC DNA]</scope>
    <source>
        <strain evidence="3 4">LMG 1637</strain>
    </source>
</reference>
<feature type="compositionally biased region" description="Low complexity" evidence="1">
    <location>
        <begin position="1"/>
        <end position="12"/>
    </location>
</feature>
<evidence type="ECO:0000256" key="2">
    <source>
        <dbReference type="SAM" id="Phobius"/>
    </source>
</evidence>
<dbReference type="EMBL" id="WOSW01000016">
    <property type="protein sequence ID" value="NHO32817.1"/>
    <property type="molecule type" value="Genomic_DNA"/>
</dbReference>
<keyword evidence="2" id="KW-1133">Transmembrane helix</keyword>
<sequence length="155" mass="15997">MPASSASAPSQAGSVPVRADQSPSAAEPERGFTLLEVIIALMIAGFALAAMFASLETGLAGGGRADHSLRAISIARSELAAAIATPVLRPGTQEYVIERYYHSTVDIRQVATGSATRGSSERPGLFSVSVTVTRDGSARAVNLTGRAVRIAVTQE</sequence>
<accession>A0ABX0KAN2</accession>